<dbReference type="EMBL" id="LN891033">
    <property type="protein sequence ID" value="CUS11014.1"/>
    <property type="molecule type" value="Genomic_DNA"/>
</dbReference>
<feature type="region of interest" description="Disordered" evidence="1">
    <location>
        <begin position="1"/>
        <end position="32"/>
    </location>
</feature>
<reference evidence="2" key="1">
    <citation type="submission" date="2015-10" db="EMBL/GenBank/DDBJ databases">
        <authorList>
            <person name="Regsiter A."/>
            <person name="william w."/>
        </authorList>
    </citation>
    <scope>NUCLEOTIDE SEQUENCE</scope>
    <source>
        <strain evidence="2">Montdore</strain>
    </source>
</reference>
<name>A0A292PV57_9PEZI</name>
<evidence type="ECO:0000313" key="2">
    <source>
        <dbReference type="EMBL" id="CUS11014.1"/>
    </source>
</evidence>
<evidence type="ECO:0000313" key="3">
    <source>
        <dbReference type="Proteomes" id="UP001412239"/>
    </source>
</evidence>
<dbReference type="AlphaFoldDB" id="A0A292PV57"/>
<proteinExistence type="predicted"/>
<organism evidence="2 3">
    <name type="scientific">Tuber aestivum</name>
    <name type="common">summer truffle</name>
    <dbReference type="NCBI Taxonomy" id="59557"/>
    <lineage>
        <taxon>Eukaryota</taxon>
        <taxon>Fungi</taxon>
        <taxon>Dikarya</taxon>
        <taxon>Ascomycota</taxon>
        <taxon>Pezizomycotina</taxon>
        <taxon>Pezizomycetes</taxon>
        <taxon>Pezizales</taxon>
        <taxon>Tuberaceae</taxon>
        <taxon>Tuber</taxon>
    </lineage>
</organism>
<accession>A0A292PV57</accession>
<sequence length="140" mass="14812">MDNTASTAAIAELEATPPRSKDAATSTEPKDDVKVMVAGSTEHEGLKLLSGTEKSGANTQIPEEVRKAKMKNPAVLVNVSSSPVPMLSIKLTNKRQLPSSPSAQAYEVTQRAKPDDGYFEPAFNEAEETAAAEAALKKSP</sequence>
<gene>
    <name evidence="2" type="ORF">GSTUAT00004881001</name>
</gene>
<dbReference type="Proteomes" id="UP001412239">
    <property type="component" value="Unassembled WGS sequence"/>
</dbReference>
<keyword evidence="3" id="KW-1185">Reference proteome</keyword>
<protein>
    <submittedName>
        <fullName evidence="2">Uncharacterized protein</fullName>
    </submittedName>
</protein>
<evidence type="ECO:0000256" key="1">
    <source>
        <dbReference type="SAM" id="MobiDB-lite"/>
    </source>
</evidence>